<evidence type="ECO:0000256" key="2">
    <source>
        <dbReference type="ARBA" id="ARBA00022630"/>
    </source>
</evidence>
<comment type="caution">
    <text evidence="5">Lacks conserved residue(s) required for the propagation of feature annotation.</text>
</comment>
<evidence type="ECO:0000313" key="9">
    <source>
        <dbReference type="Proteomes" id="UP000798602"/>
    </source>
</evidence>
<dbReference type="PIRSF" id="PIRSF000190">
    <property type="entry name" value="Pyd_amn-ph_oxd"/>
    <property type="match status" value="1"/>
</dbReference>
<sequence>MKDLSNYRKSYEKSQLVEDTIPQNPFQLFTKWFHEAEQLATSEEVNAMTISTNGLDGFPKSRIVLLKQFSQEGFVFYTNYLSEKGLAIANDPRVCLSFFWAFAERQVIIKGEAKKVSADVSDQYFQSRPKGSQIGAVVSKQSEIIPSRNFIEEKAMYLENVFKDEKIIRPEHWGGYIVEPVEIEFWQGRSNRLHDRIRFRKDKNDWIIARLSP</sequence>
<feature type="binding site" evidence="5">
    <location>
        <position position="132"/>
    </location>
    <ligand>
        <name>substrate</name>
    </ligand>
</feature>
<feature type="domain" description="Pyridoxine 5'-phosphate oxidase dimerisation C-terminal" evidence="7">
    <location>
        <begin position="173"/>
        <end position="213"/>
    </location>
</feature>
<gene>
    <name evidence="5 8" type="primary">pdxH</name>
    <name evidence="8" type="ORF">GV828_07860</name>
</gene>
<comment type="caution">
    <text evidence="8">The sequence shown here is derived from an EMBL/GenBank/DDBJ whole genome shotgun (WGS) entry which is preliminary data.</text>
</comment>
<feature type="binding site" evidence="5">
    <location>
        <position position="67"/>
    </location>
    <ligand>
        <name>substrate</name>
    </ligand>
</feature>
<name>A0ABW9ZAD5_9FLAO</name>
<comment type="cofactor">
    <cofactor evidence="5">
        <name>FMN</name>
        <dbReference type="ChEBI" id="CHEBI:58210"/>
    </cofactor>
    <text evidence="5">Binds 1 FMN per subunit.</text>
</comment>
<proteinExistence type="inferred from homology"/>
<protein>
    <recommendedName>
        <fullName evidence="5">Pyridoxine/pyridoxamine 5'-phosphate oxidase</fullName>
        <ecNumber evidence="5">1.4.3.5</ecNumber>
    </recommendedName>
    <alternativeName>
        <fullName evidence="5">PNP/PMP oxidase</fullName>
        <shortName evidence="5">PNPOx</shortName>
    </alternativeName>
    <alternativeName>
        <fullName evidence="5">Pyridoxal 5'-phosphate synthase</fullName>
    </alternativeName>
</protein>
<feature type="binding site" evidence="5">
    <location>
        <position position="128"/>
    </location>
    <ligand>
        <name>substrate</name>
    </ligand>
</feature>
<organism evidence="8 9">
    <name type="scientific">Flavobacterium ichthyis</name>
    <dbReference type="NCBI Taxonomy" id="2698827"/>
    <lineage>
        <taxon>Bacteria</taxon>
        <taxon>Pseudomonadati</taxon>
        <taxon>Bacteroidota</taxon>
        <taxon>Flavobacteriia</taxon>
        <taxon>Flavobacteriales</taxon>
        <taxon>Flavobacteriaceae</taxon>
        <taxon>Flavobacterium</taxon>
    </lineage>
</organism>
<dbReference type="InterPro" id="IPR000659">
    <property type="entry name" value="Pyridox_Oxase"/>
</dbReference>
<feature type="binding site" evidence="5">
    <location>
        <position position="196"/>
    </location>
    <ligand>
        <name>FMN</name>
        <dbReference type="ChEBI" id="CHEBI:58210"/>
    </ligand>
</feature>
<dbReference type="NCBIfam" id="NF004231">
    <property type="entry name" value="PRK05679.1"/>
    <property type="match status" value="1"/>
</dbReference>
<dbReference type="Pfam" id="PF01243">
    <property type="entry name" value="PNPOx_N"/>
    <property type="match status" value="1"/>
</dbReference>
<reference evidence="9" key="1">
    <citation type="submission" date="2020-01" db="EMBL/GenBank/DDBJ databases">
        <title>Sphingomonas sp. strain CSW-10.</title>
        <authorList>
            <person name="Chen W.-M."/>
        </authorList>
    </citation>
    <scope>NUCLEOTIDE SEQUENCE [LARGE SCALE GENOMIC DNA]</scope>
    <source>
        <strain evidence="9">NST-5</strain>
    </source>
</reference>
<feature type="domain" description="Pyridoxamine 5'-phosphate oxidase N-terminal" evidence="6">
    <location>
        <begin position="40"/>
        <end position="159"/>
    </location>
</feature>
<comment type="subunit">
    <text evidence="5">Homodimer.</text>
</comment>
<evidence type="ECO:0000256" key="1">
    <source>
        <dbReference type="ARBA" id="ARBA00007301"/>
    </source>
</evidence>
<dbReference type="GO" id="GO:0004733">
    <property type="term" value="F:pyridoxamine phosphate oxidase activity"/>
    <property type="evidence" value="ECO:0007669"/>
    <property type="project" value="UniProtKB-EC"/>
</dbReference>
<dbReference type="SUPFAM" id="SSF50475">
    <property type="entry name" value="FMN-binding split barrel"/>
    <property type="match status" value="1"/>
</dbReference>
<dbReference type="InterPro" id="IPR011576">
    <property type="entry name" value="Pyridox_Oxase_N"/>
</dbReference>
<evidence type="ECO:0000256" key="3">
    <source>
        <dbReference type="ARBA" id="ARBA00022643"/>
    </source>
</evidence>
<keyword evidence="4 5" id="KW-0560">Oxidoreductase</keyword>
<feature type="binding site" evidence="5">
    <location>
        <position position="106"/>
    </location>
    <ligand>
        <name>FMN</name>
        <dbReference type="ChEBI" id="CHEBI:58210"/>
    </ligand>
</feature>
<comment type="catalytic activity">
    <reaction evidence="5">
        <text>pyridoxine 5'-phosphate + O2 = pyridoxal 5'-phosphate + H2O2</text>
        <dbReference type="Rhea" id="RHEA:15149"/>
        <dbReference type="ChEBI" id="CHEBI:15379"/>
        <dbReference type="ChEBI" id="CHEBI:16240"/>
        <dbReference type="ChEBI" id="CHEBI:58589"/>
        <dbReference type="ChEBI" id="CHEBI:597326"/>
        <dbReference type="EC" id="1.4.3.5"/>
    </reaction>
</comment>
<dbReference type="PANTHER" id="PTHR10851:SF0">
    <property type="entry name" value="PYRIDOXINE-5'-PHOSPHATE OXIDASE"/>
    <property type="match status" value="1"/>
</dbReference>
<evidence type="ECO:0000256" key="4">
    <source>
        <dbReference type="ARBA" id="ARBA00023002"/>
    </source>
</evidence>
<dbReference type="InterPro" id="IPR012349">
    <property type="entry name" value="Split_barrel_FMN-bd"/>
</dbReference>
<keyword evidence="5" id="KW-0664">Pyridoxine biosynthesis</keyword>
<comment type="similarity">
    <text evidence="1 5">Belongs to the pyridoxamine 5'-phosphate oxidase family.</text>
</comment>
<keyword evidence="9" id="KW-1185">Reference proteome</keyword>
<dbReference type="HAMAP" id="MF_01629">
    <property type="entry name" value="PdxH"/>
    <property type="match status" value="1"/>
</dbReference>
<comment type="pathway">
    <text evidence="5">Cofactor metabolism; pyridoxal 5'-phosphate salvage; pyridoxal 5'-phosphate from pyridoxamine 5'-phosphate: step 1/1.</text>
</comment>
<comment type="function">
    <text evidence="5">Catalyzes the oxidation of either pyridoxine 5'-phosphate (PNP) or pyridoxamine 5'-phosphate (PMP) into pyridoxal 5'-phosphate (PLP).</text>
</comment>
<dbReference type="Pfam" id="PF10590">
    <property type="entry name" value="PNP_phzG_C"/>
    <property type="match status" value="1"/>
</dbReference>
<evidence type="ECO:0000259" key="6">
    <source>
        <dbReference type="Pfam" id="PF01243"/>
    </source>
</evidence>
<comment type="pathway">
    <text evidence="5">Cofactor metabolism; pyridoxal 5'-phosphate salvage; pyridoxal 5'-phosphate from pyridoxine 5'-phosphate: step 1/1.</text>
</comment>
<evidence type="ECO:0000259" key="7">
    <source>
        <dbReference type="Pfam" id="PF10590"/>
    </source>
</evidence>
<keyword evidence="3 5" id="KW-0288">FMN</keyword>
<dbReference type="PROSITE" id="PS01064">
    <property type="entry name" value="PYRIDOX_OXIDASE"/>
    <property type="match status" value="1"/>
</dbReference>
<evidence type="ECO:0000256" key="5">
    <source>
        <dbReference type="HAMAP-Rule" id="MF_01629"/>
    </source>
</evidence>
<dbReference type="EC" id="1.4.3.5" evidence="5"/>
<accession>A0ABW9ZAD5</accession>
<comment type="catalytic activity">
    <reaction evidence="5">
        <text>pyridoxamine 5'-phosphate + O2 + H2O = pyridoxal 5'-phosphate + H2O2 + NH4(+)</text>
        <dbReference type="Rhea" id="RHEA:15817"/>
        <dbReference type="ChEBI" id="CHEBI:15377"/>
        <dbReference type="ChEBI" id="CHEBI:15379"/>
        <dbReference type="ChEBI" id="CHEBI:16240"/>
        <dbReference type="ChEBI" id="CHEBI:28938"/>
        <dbReference type="ChEBI" id="CHEBI:58451"/>
        <dbReference type="ChEBI" id="CHEBI:597326"/>
        <dbReference type="EC" id="1.4.3.5"/>
    </reaction>
</comment>
<feature type="binding site" evidence="5">
    <location>
        <position position="186"/>
    </location>
    <ligand>
        <name>FMN</name>
        <dbReference type="ChEBI" id="CHEBI:58210"/>
    </ligand>
</feature>
<feature type="binding site" evidence="5">
    <location>
        <begin position="77"/>
        <end position="78"/>
    </location>
    <ligand>
        <name>FMN</name>
        <dbReference type="ChEBI" id="CHEBI:58210"/>
    </ligand>
</feature>
<feature type="binding site" evidence="5">
    <location>
        <begin position="62"/>
        <end position="67"/>
    </location>
    <ligand>
        <name>FMN</name>
        <dbReference type="ChEBI" id="CHEBI:58210"/>
    </ligand>
</feature>
<feature type="binding site" evidence="5">
    <location>
        <begin position="141"/>
        <end position="142"/>
    </location>
    <ligand>
        <name>FMN</name>
        <dbReference type="ChEBI" id="CHEBI:58210"/>
    </ligand>
</feature>
<feature type="binding site" evidence="5">
    <location>
        <position position="124"/>
    </location>
    <ligand>
        <name>substrate</name>
    </ligand>
</feature>
<keyword evidence="2 5" id="KW-0285">Flavoprotein</keyword>
<feature type="binding site" evidence="5">
    <location>
        <position position="84"/>
    </location>
    <ligand>
        <name>FMN</name>
        <dbReference type="ChEBI" id="CHEBI:58210"/>
    </ligand>
</feature>
<dbReference type="EMBL" id="JAABLM010000008">
    <property type="protein sequence ID" value="NBL65111.1"/>
    <property type="molecule type" value="Genomic_DNA"/>
</dbReference>
<dbReference type="Gene3D" id="2.30.110.10">
    <property type="entry name" value="Electron Transport, Fmn-binding Protein, Chain A"/>
    <property type="match status" value="1"/>
</dbReference>
<feature type="binding site" evidence="5">
    <location>
        <begin position="192"/>
        <end position="194"/>
    </location>
    <ligand>
        <name>substrate</name>
    </ligand>
</feature>
<dbReference type="InterPro" id="IPR019740">
    <property type="entry name" value="Pyridox_Oxase_CS"/>
</dbReference>
<dbReference type="RefSeq" id="WP_166536940.1">
    <property type="nucleotide sequence ID" value="NZ_JAABLM010000008.1"/>
</dbReference>
<dbReference type="PANTHER" id="PTHR10851">
    <property type="entry name" value="PYRIDOXINE-5-PHOSPHATE OXIDASE"/>
    <property type="match status" value="1"/>
</dbReference>
<evidence type="ECO:0000313" key="8">
    <source>
        <dbReference type="EMBL" id="NBL65111.1"/>
    </source>
</evidence>
<dbReference type="InterPro" id="IPR019576">
    <property type="entry name" value="Pyridoxamine_oxidase_dimer_C"/>
</dbReference>
<dbReference type="NCBIfam" id="TIGR00558">
    <property type="entry name" value="pdxH"/>
    <property type="match status" value="1"/>
</dbReference>
<dbReference type="Proteomes" id="UP000798602">
    <property type="component" value="Unassembled WGS sequence"/>
</dbReference>